<accession>A0A6G8AUI1</accession>
<dbReference type="RefSeq" id="WP_166034711.1">
    <property type="nucleotide sequence ID" value="NZ_CP049887.1"/>
</dbReference>
<reference evidence="1 2" key="1">
    <citation type="submission" date="2020-03" db="EMBL/GenBank/DDBJ databases">
        <title>Vagococcus sp. nov., isolated from beetles.</title>
        <authorList>
            <person name="Hyun D.-W."/>
            <person name="Bae J.-W."/>
        </authorList>
    </citation>
    <scope>NUCLEOTIDE SEQUENCE [LARGE SCALE GENOMIC DNA]</scope>
    <source>
        <strain evidence="1 2">HDW17B</strain>
    </source>
</reference>
<name>A0A6G8AUI1_9ENTE</name>
<dbReference type="EMBL" id="CP049887">
    <property type="protein sequence ID" value="QIL48573.1"/>
    <property type="molecule type" value="Genomic_DNA"/>
</dbReference>
<sequence>MKEFEQLVIEEFAEKLSLEDFDNYEGVHTFSLTYQKKRKKLQKKINKQGHLTEWSTNKLAAAAVFMIIVPTTAYGAKTFYEWYVNKNNHELTISLKNEDEKKSAKKYYQLALGDVPKEMELEGNHLNFKNQQSKEGVIFNLWRIRKDVSFQELSTESYEEKSISGHKSMIVKKVEDELDSFNRTVYMVFEKEHILVEASVAKNMSDEALLKILEKVSLKEVEKEKSDYIFDEKDFEKRFADYFDSKEEKIKGLPKNSDNLYQADESINYKVQDKHISFDLNSVEVLDNINAVSDKQGFNQESLNHVKSLEMLDDKGQLKKFKQKEYQSGDGINEVNKVVAEREVQPKFVYLSGTVKNLSNKKITDLYMTGTVAYLEEKNQQFNYIDDKNKMYLPQSQTLNIDYFNAGNKGKNDFITLEPNETVTYQFGFFVDEDKLDKMFLPIVPFDKDHDMMNLDDNRIWMDIRQ</sequence>
<evidence type="ECO:0000313" key="2">
    <source>
        <dbReference type="Proteomes" id="UP000501747"/>
    </source>
</evidence>
<dbReference type="KEGG" id="vhy:G7082_08700"/>
<protein>
    <recommendedName>
        <fullName evidence="3">DUF4367 domain-containing protein</fullName>
    </recommendedName>
</protein>
<dbReference type="AlphaFoldDB" id="A0A6G8AUI1"/>
<gene>
    <name evidence="1" type="ORF">G7082_08700</name>
</gene>
<organism evidence="1 2">
    <name type="scientific">Vagococcus hydrophili</name>
    <dbReference type="NCBI Taxonomy" id="2714947"/>
    <lineage>
        <taxon>Bacteria</taxon>
        <taxon>Bacillati</taxon>
        <taxon>Bacillota</taxon>
        <taxon>Bacilli</taxon>
        <taxon>Lactobacillales</taxon>
        <taxon>Enterococcaceae</taxon>
        <taxon>Vagococcus</taxon>
    </lineage>
</organism>
<evidence type="ECO:0000313" key="1">
    <source>
        <dbReference type="EMBL" id="QIL48573.1"/>
    </source>
</evidence>
<keyword evidence="2" id="KW-1185">Reference proteome</keyword>
<dbReference type="Proteomes" id="UP000501747">
    <property type="component" value="Chromosome"/>
</dbReference>
<proteinExistence type="predicted"/>
<evidence type="ECO:0008006" key="3">
    <source>
        <dbReference type="Google" id="ProtNLM"/>
    </source>
</evidence>